<evidence type="ECO:0000313" key="4">
    <source>
        <dbReference type="Proteomes" id="UP000319213"/>
    </source>
</evidence>
<feature type="domain" description="Enoyl reductase (ER)" evidence="2">
    <location>
        <begin position="32"/>
        <end position="345"/>
    </location>
</feature>
<reference evidence="3 4" key="1">
    <citation type="submission" date="2019-06" db="EMBL/GenBank/DDBJ databases">
        <title>Sequencing the genomes of 1000 actinobacteria strains.</title>
        <authorList>
            <person name="Klenk H.-P."/>
        </authorList>
    </citation>
    <scope>NUCLEOTIDE SEQUENCE [LARGE SCALE GENOMIC DNA]</scope>
    <source>
        <strain evidence="3 4">DSM 43186</strain>
    </source>
</reference>
<dbReference type="EMBL" id="VFPQ01000001">
    <property type="protein sequence ID" value="TQM74059.1"/>
    <property type="molecule type" value="Genomic_DNA"/>
</dbReference>
<dbReference type="InterPro" id="IPR036291">
    <property type="entry name" value="NAD(P)-bd_dom_sf"/>
</dbReference>
<evidence type="ECO:0000259" key="2">
    <source>
        <dbReference type="SMART" id="SM00829"/>
    </source>
</evidence>
<dbReference type="Pfam" id="PF16884">
    <property type="entry name" value="ADH_N_2"/>
    <property type="match status" value="1"/>
</dbReference>
<dbReference type="PANTHER" id="PTHR43205:SF7">
    <property type="entry name" value="PROSTAGLANDIN REDUCTASE 1"/>
    <property type="match status" value="1"/>
</dbReference>
<keyword evidence="1" id="KW-0560">Oxidoreductase</keyword>
<dbReference type="SMART" id="SM00829">
    <property type="entry name" value="PKS_ER"/>
    <property type="match status" value="1"/>
</dbReference>
<dbReference type="Pfam" id="PF00107">
    <property type="entry name" value="ADH_zinc_N"/>
    <property type="match status" value="1"/>
</dbReference>
<protein>
    <recommendedName>
        <fullName evidence="2">Enoyl reductase (ER) domain-containing protein</fullName>
    </recommendedName>
</protein>
<evidence type="ECO:0000256" key="1">
    <source>
        <dbReference type="ARBA" id="ARBA00023002"/>
    </source>
</evidence>
<organism evidence="3 4">
    <name type="scientific">Thermopolyspora flexuosa</name>
    <dbReference type="NCBI Taxonomy" id="103836"/>
    <lineage>
        <taxon>Bacteria</taxon>
        <taxon>Bacillati</taxon>
        <taxon>Actinomycetota</taxon>
        <taxon>Actinomycetes</taxon>
        <taxon>Streptosporangiales</taxon>
        <taxon>Streptosporangiaceae</taxon>
        <taxon>Thermopolyspora</taxon>
    </lineage>
</organism>
<dbReference type="InterPro" id="IPR045010">
    <property type="entry name" value="MDR_fam"/>
</dbReference>
<dbReference type="InterPro" id="IPR041694">
    <property type="entry name" value="ADH_N_2"/>
</dbReference>
<sequence length="347" mass="36239">MVFTRPESVTTWGSLGGPLLAREIHLAALPAGLPEPGDFAVVTVELAPPGPGQVLIRNLCMAVEPYPPSPAHPGAPPFPVGQPLDGPAVGEVVESMDDELRPGDLVLHGYGWRDQVVLDARSVLRIDPVPGVDPSAYLGALGMSTLAAYVGLLDIAGLRPGEVVFVSGAAGEIGVMAGQIARLKGAARVIGTAGSQARADQLTRRFGFDAAFADAEGEVAERLAAAAPDGIDVCFDNVGGEHLEAAIAALRPHGRVALCGVAPQNATETAPGPRNLALAIGKRLTLRGFSVYDHLWRMPDMLAEVGAWVREGRIVFQETVVHGLEFAPAAYVGLLRGENTGKMIVRI</sequence>
<dbReference type="FunFam" id="3.40.50.720:FF:000121">
    <property type="entry name" value="Prostaglandin reductase 2"/>
    <property type="match status" value="1"/>
</dbReference>
<name>A0A543IU09_9ACTN</name>
<dbReference type="RefSeq" id="WP_142258288.1">
    <property type="nucleotide sequence ID" value="NZ_BMPV01000008.1"/>
</dbReference>
<dbReference type="OrthoDB" id="9805663at2"/>
<dbReference type="InterPro" id="IPR020843">
    <property type="entry name" value="ER"/>
</dbReference>
<dbReference type="AlphaFoldDB" id="A0A543IU09"/>
<dbReference type="InterPro" id="IPR011032">
    <property type="entry name" value="GroES-like_sf"/>
</dbReference>
<keyword evidence="4" id="KW-1185">Reference proteome</keyword>
<evidence type="ECO:0000313" key="3">
    <source>
        <dbReference type="EMBL" id="TQM74059.1"/>
    </source>
</evidence>
<dbReference type="SUPFAM" id="SSF50129">
    <property type="entry name" value="GroES-like"/>
    <property type="match status" value="1"/>
</dbReference>
<dbReference type="Gene3D" id="3.90.180.10">
    <property type="entry name" value="Medium-chain alcohol dehydrogenases, catalytic domain"/>
    <property type="match status" value="1"/>
</dbReference>
<dbReference type="Proteomes" id="UP000319213">
    <property type="component" value="Unassembled WGS sequence"/>
</dbReference>
<dbReference type="PANTHER" id="PTHR43205">
    <property type="entry name" value="PROSTAGLANDIN REDUCTASE"/>
    <property type="match status" value="1"/>
</dbReference>
<proteinExistence type="predicted"/>
<dbReference type="Gene3D" id="3.40.50.720">
    <property type="entry name" value="NAD(P)-binding Rossmann-like Domain"/>
    <property type="match status" value="1"/>
</dbReference>
<dbReference type="InterPro" id="IPR013149">
    <property type="entry name" value="ADH-like_C"/>
</dbReference>
<comment type="caution">
    <text evidence="3">The sequence shown here is derived from an EMBL/GenBank/DDBJ whole genome shotgun (WGS) entry which is preliminary data.</text>
</comment>
<dbReference type="SUPFAM" id="SSF51735">
    <property type="entry name" value="NAD(P)-binding Rossmann-fold domains"/>
    <property type="match status" value="1"/>
</dbReference>
<dbReference type="CDD" id="cd05288">
    <property type="entry name" value="PGDH"/>
    <property type="match status" value="1"/>
</dbReference>
<accession>A0A543IU09</accession>
<gene>
    <name evidence="3" type="ORF">FHX40_0720</name>
</gene>
<dbReference type="GO" id="GO:0016628">
    <property type="term" value="F:oxidoreductase activity, acting on the CH-CH group of donors, NAD or NADP as acceptor"/>
    <property type="evidence" value="ECO:0007669"/>
    <property type="project" value="InterPro"/>
</dbReference>